<feature type="transmembrane region" description="Helical" evidence="1">
    <location>
        <begin position="355"/>
        <end position="376"/>
    </location>
</feature>
<feature type="transmembrane region" description="Helical" evidence="1">
    <location>
        <begin position="111"/>
        <end position="138"/>
    </location>
</feature>
<feature type="transmembrane region" description="Helical" evidence="1">
    <location>
        <begin position="383"/>
        <end position="403"/>
    </location>
</feature>
<evidence type="ECO:0000313" key="2">
    <source>
        <dbReference type="EMBL" id="OXA54934.1"/>
    </source>
</evidence>
<feature type="transmembrane region" description="Helical" evidence="1">
    <location>
        <begin position="480"/>
        <end position="504"/>
    </location>
</feature>
<comment type="caution">
    <text evidence="2">The sequence shown here is derived from an EMBL/GenBank/DDBJ whole genome shotgun (WGS) entry which is preliminary data.</text>
</comment>
<accession>A0A226ECV2</accession>
<keyword evidence="1" id="KW-0472">Membrane</keyword>
<reference evidence="2 3" key="1">
    <citation type="submission" date="2015-12" db="EMBL/GenBank/DDBJ databases">
        <title>The genome of Folsomia candida.</title>
        <authorList>
            <person name="Faddeeva A."/>
            <person name="Derks M.F."/>
            <person name="Anvar Y."/>
            <person name="Smit S."/>
            <person name="Van Straalen N."/>
            <person name="Roelofs D."/>
        </authorList>
    </citation>
    <scope>NUCLEOTIDE SEQUENCE [LARGE SCALE GENOMIC DNA]</scope>
    <source>
        <strain evidence="2 3">VU population</strain>
        <tissue evidence="2">Whole body</tissue>
    </source>
</reference>
<feature type="transmembrane region" description="Helical" evidence="1">
    <location>
        <begin position="248"/>
        <end position="268"/>
    </location>
</feature>
<keyword evidence="1" id="KW-0812">Transmembrane</keyword>
<evidence type="ECO:0000313" key="3">
    <source>
        <dbReference type="Proteomes" id="UP000198287"/>
    </source>
</evidence>
<keyword evidence="1" id="KW-1133">Transmembrane helix</keyword>
<dbReference type="EMBL" id="LNIX01000005">
    <property type="protein sequence ID" value="OXA54934.1"/>
    <property type="molecule type" value="Genomic_DNA"/>
</dbReference>
<evidence type="ECO:0000256" key="1">
    <source>
        <dbReference type="SAM" id="Phobius"/>
    </source>
</evidence>
<dbReference type="Proteomes" id="UP000198287">
    <property type="component" value="Unassembled WGS sequence"/>
</dbReference>
<organism evidence="2 3">
    <name type="scientific">Folsomia candida</name>
    <name type="common">Springtail</name>
    <dbReference type="NCBI Taxonomy" id="158441"/>
    <lineage>
        <taxon>Eukaryota</taxon>
        <taxon>Metazoa</taxon>
        <taxon>Ecdysozoa</taxon>
        <taxon>Arthropoda</taxon>
        <taxon>Hexapoda</taxon>
        <taxon>Collembola</taxon>
        <taxon>Entomobryomorpha</taxon>
        <taxon>Isotomoidea</taxon>
        <taxon>Isotomidae</taxon>
        <taxon>Proisotominae</taxon>
        <taxon>Folsomia</taxon>
    </lineage>
</organism>
<feature type="transmembrane region" description="Helical" evidence="1">
    <location>
        <begin position="289"/>
        <end position="314"/>
    </location>
</feature>
<dbReference type="AlphaFoldDB" id="A0A226ECV2"/>
<feature type="transmembrane region" description="Helical" evidence="1">
    <location>
        <begin position="40"/>
        <end position="66"/>
    </location>
</feature>
<feature type="transmembrane region" description="Helical" evidence="1">
    <location>
        <begin position="144"/>
        <end position="163"/>
    </location>
</feature>
<protein>
    <submittedName>
        <fullName evidence="2">Uncharacterized protein</fullName>
    </submittedName>
</protein>
<sequence>MSEFIKILNILEKVTGHWTSPLEWNSRQAKVLYWPPSKKLLPWLIVFPFCGFQVVTCTLVLALQFYGLMHLPLMNVLLVFAVGATGYYWTCPLEWNSRQGKVLYYPPSKKLLPWLIVFLFCGFQVITCLVVLALQFYGFMHLPMMNALFVLGICGLQGFGIIVEMAKLLCGKMTAQVFGELFVLDKRSKEALEIYFGLDRFSQLYAYLVSTKIIPVGGIVQKLAKMIQLLLSYGSIFCYILASSSFSGLFTIIIICGTIMHGCLSHFAKSMQNRFDPVRSKQILAGYAIIEILLAIVHELTSSFTLVLMGFGALHVGICKNSQSAGTSHRLLLDMSAGMESCQEKLVYHPPSQKLIPWLIVLSFCWFQVITCYLVFGLQFLGLMNLPMMNVLFVFGICGLQTFEITVEMAKLLVGKITAQVFGEFFVLDKRSIEALEIYFGLDRYSQVYAYLISTKTIPVGGIAQKFAKLIQLLLSYGSILCYIFASSSFSGIITIIIICGTIMHGCLSHFAKCMNTKFDAVRAKQILAGYTMIEILLGIVHELTNAPENPDAALPLVALFCGSYPDKYQNYSAHWD</sequence>
<name>A0A226ECV2_FOLCA</name>
<feature type="transmembrane region" description="Helical" evidence="1">
    <location>
        <begin position="72"/>
        <end position="90"/>
    </location>
</feature>
<gene>
    <name evidence="2" type="ORF">Fcan01_10097</name>
</gene>
<proteinExistence type="predicted"/>
<keyword evidence="3" id="KW-1185">Reference proteome</keyword>